<dbReference type="AlphaFoldDB" id="A0AAW1Y880"/>
<sequence length="638" mass="73775">MDKSWLKSPKDSVEYREGVTRFILSSKKFARNPEMVICPCKVCRNLKPQTDDDLFIHLNKYGVDNEYTVWLAHGEQVSASTEVEDCDRSEHLDEDFEILELHQMYKDNYFPFTDVAGSSSVTNREDEYRKKVNEAEVPLYPGCTKYTKISATLDMYKLKATFGLSNAAFDEFLKKFKDMLPDANSFPESLYTIKKFLKEFDLGSKVLKKKSIFFDLPYWEVLPLRHNLDVMHIEKNVCESVLATILDVKGKSKIGLESRRDMELLELMEEVPLEERNDNLQLPSAPYTFTKDEKLKFCRRLYFQRFPDGWMYPFERYMKVLKDYVKNRAKPEGSIAENYLADECLRFCGRYMKQVAVVSNKRKRNERVEDETIVEGSTLSKGCLIQLSDSLHKAVHLCVLLNSEEVVPYIEVHKEELKCSDQRFIRDSNLLEKRHLQTFIQWLQAKITSEDSISALISDTLTLLVKGPRYSAMSHTGFVINGNRFHTIGANVSTQDYGVHIEADTLCRSSAKDRTQEIAPVKYYGVIRDILVLDFNHFRVAIFHCDWANLVSGVKKEDGFTVVNLHEGLSKKDPFILASHAKQVFYSRESETSSWYTVLRAPPRGFHELDMFDESVFTSHVGQDASAFDIDNEDTEEN</sequence>
<dbReference type="Pfam" id="PF13952">
    <property type="entry name" value="DUF4216"/>
    <property type="match status" value="1"/>
</dbReference>
<comment type="caution">
    <text evidence="4">The sequence shown here is derived from an EMBL/GenBank/DDBJ whole genome shotgun (WGS) entry which is preliminary data.</text>
</comment>
<name>A0AAW1Y880_RUBAR</name>
<dbReference type="PANTHER" id="PTHR48258:SF3">
    <property type="entry name" value="FK506-BINDING PROTEIN 4-LIKE ISOFORM X1"/>
    <property type="match status" value="1"/>
</dbReference>
<dbReference type="Proteomes" id="UP001457282">
    <property type="component" value="Unassembled WGS sequence"/>
</dbReference>
<dbReference type="Pfam" id="PF13963">
    <property type="entry name" value="Transpos_assoc"/>
    <property type="match status" value="1"/>
</dbReference>
<dbReference type="InterPro" id="IPR025452">
    <property type="entry name" value="DUF4218"/>
</dbReference>
<feature type="domain" description="Transposase-associated" evidence="3">
    <location>
        <begin position="3"/>
        <end position="75"/>
    </location>
</feature>
<dbReference type="PANTHER" id="PTHR48258">
    <property type="entry name" value="DUF4218 DOMAIN-CONTAINING PROTEIN-RELATED"/>
    <property type="match status" value="1"/>
</dbReference>
<keyword evidence="5" id="KW-1185">Reference proteome</keyword>
<dbReference type="Pfam" id="PF13960">
    <property type="entry name" value="DUF4218"/>
    <property type="match status" value="1"/>
</dbReference>
<evidence type="ECO:0000259" key="3">
    <source>
        <dbReference type="Pfam" id="PF13963"/>
    </source>
</evidence>
<feature type="domain" description="DUF4218" evidence="2">
    <location>
        <begin position="310"/>
        <end position="365"/>
    </location>
</feature>
<dbReference type="EMBL" id="JBEDUW010000002">
    <property type="protein sequence ID" value="KAK9943952.1"/>
    <property type="molecule type" value="Genomic_DNA"/>
</dbReference>
<dbReference type="InterPro" id="IPR025312">
    <property type="entry name" value="DUF4216"/>
</dbReference>
<dbReference type="InterPro" id="IPR029480">
    <property type="entry name" value="Transpos_assoc"/>
</dbReference>
<feature type="domain" description="DUF4216" evidence="1">
    <location>
        <begin position="535"/>
        <end position="597"/>
    </location>
</feature>
<proteinExistence type="predicted"/>
<evidence type="ECO:0000259" key="1">
    <source>
        <dbReference type="Pfam" id="PF13952"/>
    </source>
</evidence>
<organism evidence="4 5">
    <name type="scientific">Rubus argutus</name>
    <name type="common">Southern blackberry</name>
    <dbReference type="NCBI Taxonomy" id="59490"/>
    <lineage>
        <taxon>Eukaryota</taxon>
        <taxon>Viridiplantae</taxon>
        <taxon>Streptophyta</taxon>
        <taxon>Embryophyta</taxon>
        <taxon>Tracheophyta</taxon>
        <taxon>Spermatophyta</taxon>
        <taxon>Magnoliopsida</taxon>
        <taxon>eudicotyledons</taxon>
        <taxon>Gunneridae</taxon>
        <taxon>Pentapetalae</taxon>
        <taxon>rosids</taxon>
        <taxon>fabids</taxon>
        <taxon>Rosales</taxon>
        <taxon>Rosaceae</taxon>
        <taxon>Rosoideae</taxon>
        <taxon>Rosoideae incertae sedis</taxon>
        <taxon>Rubus</taxon>
    </lineage>
</organism>
<evidence type="ECO:0000313" key="5">
    <source>
        <dbReference type="Proteomes" id="UP001457282"/>
    </source>
</evidence>
<evidence type="ECO:0008006" key="6">
    <source>
        <dbReference type="Google" id="ProtNLM"/>
    </source>
</evidence>
<reference evidence="4 5" key="1">
    <citation type="journal article" date="2023" name="G3 (Bethesda)">
        <title>A chromosome-length genome assembly and annotation of blackberry (Rubus argutus, cv. 'Hillquist').</title>
        <authorList>
            <person name="Bruna T."/>
            <person name="Aryal R."/>
            <person name="Dudchenko O."/>
            <person name="Sargent D.J."/>
            <person name="Mead D."/>
            <person name="Buti M."/>
            <person name="Cavallini A."/>
            <person name="Hytonen T."/>
            <person name="Andres J."/>
            <person name="Pham M."/>
            <person name="Weisz D."/>
            <person name="Mascagni F."/>
            <person name="Usai G."/>
            <person name="Natali L."/>
            <person name="Bassil N."/>
            <person name="Fernandez G.E."/>
            <person name="Lomsadze A."/>
            <person name="Armour M."/>
            <person name="Olukolu B."/>
            <person name="Poorten T."/>
            <person name="Britton C."/>
            <person name="Davik J."/>
            <person name="Ashrafi H."/>
            <person name="Aiden E.L."/>
            <person name="Borodovsky M."/>
            <person name="Worthington M."/>
        </authorList>
    </citation>
    <scope>NUCLEOTIDE SEQUENCE [LARGE SCALE GENOMIC DNA]</scope>
    <source>
        <strain evidence="4">PI 553951</strain>
    </source>
</reference>
<protein>
    <recommendedName>
        <fullName evidence="6">Transposase-associated domain-containing protein</fullName>
    </recommendedName>
</protein>
<gene>
    <name evidence="4" type="ORF">M0R45_009541</name>
</gene>
<evidence type="ECO:0000259" key="2">
    <source>
        <dbReference type="Pfam" id="PF13960"/>
    </source>
</evidence>
<evidence type="ECO:0000313" key="4">
    <source>
        <dbReference type="EMBL" id="KAK9943952.1"/>
    </source>
</evidence>
<accession>A0AAW1Y880</accession>